<dbReference type="Gene3D" id="2.130.10.10">
    <property type="entry name" value="YVTN repeat-like/Quinoprotein amine dehydrogenase"/>
    <property type="match status" value="1"/>
</dbReference>
<dbReference type="RefSeq" id="WP_305910005.1">
    <property type="nucleotide sequence ID" value="NZ_CP157743.1"/>
</dbReference>
<feature type="chain" id="PRO_5043470560" evidence="1">
    <location>
        <begin position="31"/>
        <end position="276"/>
    </location>
</feature>
<dbReference type="PANTHER" id="PTHR31270:SF1">
    <property type="entry name" value="GLUTAMINYL-PEPTIDE CYCLOTRANSFERASE"/>
    <property type="match status" value="1"/>
</dbReference>
<dbReference type="InterPro" id="IPR011044">
    <property type="entry name" value="Quino_amine_DH_bsu"/>
</dbReference>
<keyword evidence="3" id="KW-1185">Reference proteome</keyword>
<dbReference type="KEGG" id="mech:Q9L42_002520"/>
<dbReference type="GO" id="GO:0016603">
    <property type="term" value="F:glutaminyl-peptide cyclotransferase activity"/>
    <property type="evidence" value="ECO:0007669"/>
    <property type="project" value="InterPro"/>
</dbReference>
<dbReference type="EMBL" id="CP157743">
    <property type="protein sequence ID" value="XBS21016.1"/>
    <property type="molecule type" value="Genomic_DNA"/>
</dbReference>
<reference evidence="2 3" key="1">
    <citation type="journal article" date="2024" name="Microbiology">
        <title>Methylomarinum rosea sp. nov., a novel halophilic methanotrophic bacterium from the hypersaline Lake Elton.</title>
        <authorList>
            <person name="Suleimanov R.Z."/>
            <person name="Oshkin I.Y."/>
            <person name="Danilova O.V."/>
            <person name="Suzina N.E."/>
            <person name="Dedysh S.N."/>
        </authorList>
    </citation>
    <scope>NUCLEOTIDE SEQUENCE [LARGE SCALE GENOMIC DNA]</scope>
    <source>
        <strain evidence="2 3">Ch1-1</strain>
    </source>
</reference>
<evidence type="ECO:0000256" key="1">
    <source>
        <dbReference type="SAM" id="SignalP"/>
    </source>
</evidence>
<protein>
    <submittedName>
        <fullName evidence="2">Glutaminyl-peptide cyclotransferase</fullName>
    </submittedName>
</protein>
<organism evidence="2 3">
    <name type="scientific">Methylomarinum roseum</name>
    <dbReference type="NCBI Taxonomy" id="3067653"/>
    <lineage>
        <taxon>Bacteria</taxon>
        <taxon>Pseudomonadati</taxon>
        <taxon>Pseudomonadota</taxon>
        <taxon>Gammaproteobacteria</taxon>
        <taxon>Methylococcales</taxon>
        <taxon>Methylococcaceae</taxon>
        <taxon>Methylomarinum</taxon>
    </lineage>
</organism>
<keyword evidence="1" id="KW-0732">Signal</keyword>
<name>A0AAU7NVH8_9GAMM</name>
<evidence type="ECO:0000313" key="2">
    <source>
        <dbReference type="EMBL" id="XBS21016.1"/>
    </source>
</evidence>
<gene>
    <name evidence="2" type="ORF">Q9L42_002520</name>
</gene>
<dbReference type="AlphaFoldDB" id="A0AAU7NVH8"/>
<dbReference type="PANTHER" id="PTHR31270">
    <property type="entry name" value="GLUTAMINYL-PEPTIDE CYCLOTRANSFERASE"/>
    <property type="match status" value="1"/>
</dbReference>
<sequence length="276" mass="30458">MLTAIKASSLLRRLIYLPLICLSQIGIAQADSHLSAICSSDSKTGSEAHYQLIAQYPHDPEAFTEGLVFHQGQLFESTGLLGASTIRKVDIESGQVINSLALPNRFFAEGLTALNNELIQLTWKMGRVFIYRPDTLQVVRTFDYPGEAWGLTSIDGSLVISNGSSELHFIDPESLRLIKTLKVNSKGQPIGGLNELEFVEGAIYAIVWPSPCIVKIDPADGEVLAWLNMSSLSPIVDPDWRTVLNGIAYDPVKRHFFVTGKHWPYLYAIKLSDING</sequence>
<feature type="signal peptide" evidence="1">
    <location>
        <begin position="1"/>
        <end position="30"/>
    </location>
</feature>
<accession>A0AAU7NVH8</accession>
<evidence type="ECO:0000313" key="3">
    <source>
        <dbReference type="Proteomes" id="UP001225378"/>
    </source>
</evidence>
<dbReference type="InterPro" id="IPR007788">
    <property type="entry name" value="QCT"/>
</dbReference>
<dbReference type="Pfam" id="PF05096">
    <property type="entry name" value="Glu_cyclase_2"/>
    <property type="match status" value="1"/>
</dbReference>
<dbReference type="InterPro" id="IPR015943">
    <property type="entry name" value="WD40/YVTN_repeat-like_dom_sf"/>
</dbReference>
<proteinExistence type="predicted"/>
<dbReference type="SUPFAM" id="SSF50969">
    <property type="entry name" value="YVTN repeat-like/Quinoprotein amine dehydrogenase"/>
    <property type="match status" value="1"/>
</dbReference>
<dbReference type="Proteomes" id="UP001225378">
    <property type="component" value="Chromosome"/>
</dbReference>